<gene>
    <name evidence="2" type="ORF">F990_02977</name>
</gene>
<feature type="transmembrane region" description="Helical" evidence="1">
    <location>
        <begin position="12"/>
        <end position="33"/>
    </location>
</feature>
<reference evidence="2 3" key="1">
    <citation type="submission" date="2013-10" db="EMBL/GenBank/DDBJ databases">
        <title>The Genome Sequence of Acinetobacter tjernbergiae CIP107465.</title>
        <authorList>
            <consortium name="The Broad Institute Genomics Platform"/>
            <consortium name="The Broad Institute Genome Sequencing Center for Infectious Disease"/>
            <person name="Cerqueira G."/>
            <person name="Feldgarden M."/>
            <person name="Courvalin P."/>
            <person name="Grillot-Courvalin C."/>
            <person name="Clermont D."/>
            <person name="Rocha E."/>
            <person name="Yoon E.-J."/>
            <person name="Nemec A."/>
            <person name="Young S.K."/>
            <person name="Zeng Q."/>
            <person name="Gargeya S."/>
            <person name="Fitzgerald M."/>
            <person name="Abouelleil A."/>
            <person name="Alvarado L."/>
            <person name="Berlin A.M."/>
            <person name="Chapman S.B."/>
            <person name="Gainer-Dewar J."/>
            <person name="Goldberg J."/>
            <person name="Gnerre S."/>
            <person name="Griggs A."/>
            <person name="Gujja S."/>
            <person name="Hansen M."/>
            <person name="Howarth C."/>
            <person name="Imamovic A."/>
            <person name="Ireland A."/>
            <person name="Larimer J."/>
            <person name="McCowan C."/>
            <person name="Murphy C."/>
            <person name="Pearson M."/>
            <person name="Poon T.W."/>
            <person name="Priest M."/>
            <person name="Roberts A."/>
            <person name="Saif S."/>
            <person name="Shea T."/>
            <person name="Sykes S."/>
            <person name="Wortman J."/>
            <person name="Nusbaum C."/>
            <person name="Birren B."/>
        </authorList>
    </citation>
    <scope>NUCLEOTIDE SEQUENCE [LARGE SCALE GENOMIC DNA]</scope>
    <source>
        <strain evidence="2 3">CIP 107465</strain>
    </source>
</reference>
<protein>
    <submittedName>
        <fullName evidence="2">Uncharacterized protein</fullName>
    </submittedName>
</protein>
<feature type="transmembrane region" description="Helical" evidence="1">
    <location>
        <begin position="108"/>
        <end position="131"/>
    </location>
</feature>
<comment type="caution">
    <text evidence="2">The sequence shown here is derived from an EMBL/GenBank/DDBJ whole genome shotgun (WGS) entry which is preliminary data.</text>
</comment>
<accession>V2UZL8</accession>
<keyword evidence="1" id="KW-1133">Transmembrane helix</keyword>
<feature type="transmembrane region" description="Helical" evidence="1">
    <location>
        <begin position="45"/>
        <end position="69"/>
    </location>
</feature>
<evidence type="ECO:0000256" key="1">
    <source>
        <dbReference type="SAM" id="Phobius"/>
    </source>
</evidence>
<feature type="transmembrane region" description="Helical" evidence="1">
    <location>
        <begin position="81"/>
        <end position="102"/>
    </location>
</feature>
<dbReference type="PATRIC" id="fig|1120928.5.peg.3012"/>
<evidence type="ECO:0000313" key="3">
    <source>
        <dbReference type="Proteomes" id="UP000017404"/>
    </source>
</evidence>
<keyword evidence="1" id="KW-0472">Membrane</keyword>
<organism evidence="2 3">
    <name type="scientific">Acinetobacter tjernbergiae DSM 14971 = CIP 107465</name>
    <dbReference type="NCBI Taxonomy" id="1120928"/>
    <lineage>
        <taxon>Bacteria</taxon>
        <taxon>Pseudomonadati</taxon>
        <taxon>Pseudomonadota</taxon>
        <taxon>Gammaproteobacteria</taxon>
        <taxon>Moraxellales</taxon>
        <taxon>Moraxellaceae</taxon>
        <taxon>Acinetobacter</taxon>
    </lineage>
</organism>
<sequence length="139" mass="16366">MKNKIKNHRSLIKLLISFWLLGCLNIVYFGFQIDPYLSKHEPEHIYQYPIDGVILISLFFSSYFIVTYFLASTSFNQKHPFLSCTILSIITFIQLLIVYSSAMHAPPFMWAYMINLFILFFFHLALCVSIIRHKKKSSQ</sequence>
<dbReference type="Proteomes" id="UP000017404">
    <property type="component" value="Unassembled WGS sequence"/>
</dbReference>
<evidence type="ECO:0000313" key="2">
    <source>
        <dbReference type="EMBL" id="ESK54105.1"/>
    </source>
</evidence>
<proteinExistence type="predicted"/>
<dbReference type="AlphaFoldDB" id="V2UZL8"/>
<keyword evidence="1" id="KW-0812">Transmembrane</keyword>
<keyword evidence="3" id="KW-1185">Reference proteome</keyword>
<name>V2UZL8_9GAMM</name>
<dbReference type="EMBL" id="AYEV01000036">
    <property type="protein sequence ID" value="ESK54105.1"/>
    <property type="molecule type" value="Genomic_DNA"/>
</dbReference>